<protein>
    <submittedName>
        <fullName evidence="2">Lactonase family protein</fullName>
    </submittedName>
</protein>
<dbReference type="GO" id="GO:0017057">
    <property type="term" value="F:6-phosphogluconolactonase activity"/>
    <property type="evidence" value="ECO:0007669"/>
    <property type="project" value="TreeGrafter"/>
</dbReference>
<dbReference type="RefSeq" id="WP_126995334.1">
    <property type="nucleotide sequence ID" value="NZ_CP034346.1"/>
</dbReference>
<dbReference type="AlphaFoldDB" id="A0A3S9UTC2"/>
<dbReference type="KEGG" id="plut:EI981_03050"/>
<dbReference type="EMBL" id="CP034346">
    <property type="protein sequence ID" value="AZS13552.1"/>
    <property type="molecule type" value="Genomic_DNA"/>
</dbReference>
<dbReference type="Gene3D" id="2.130.10.10">
    <property type="entry name" value="YVTN repeat-like/Quinoprotein amine dehydrogenase"/>
    <property type="match status" value="1"/>
</dbReference>
<evidence type="ECO:0000313" key="3">
    <source>
        <dbReference type="Proteomes" id="UP000270678"/>
    </source>
</evidence>
<accession>A0A3S9UTC2</accession>
<name>A0A3S9UTC2_9BACL</name>
<sequence>MTQFGLKDEIPIYVGTYAKPEEPGIYLCGLNFQTGAMRVVSHFSGILNPSFVIVNGEASRLYAVSEQAEGRLVSYRINIASGELTELDSVPTEGADPCHLASLPNGDVIVSNYSSGTVNRFALGEQGEASRLAAKVQQVGTGPVTDRQEKAHAHSTVTDLEGKYAFASDLGADRIFIYRMQDGGMVHHGEVALPPGAGPRHFVLHPNDQYAYGINELNNTITIYSYNKVEGRLDIIDHVVTIPEDFTGESYPADIHLSEDGCYLYGSNRGHDSIVRFEVDAVTGKLVDPEWTSTGGSWPRNFAVLDDYVLVANQFSGNIVSFKRDANSGKLTATGQELAISQAACVEPVLE</sequence>
<dbReference type="GO" id="GO:0005829">
    <property type="term" value="C:cytosol"/>
    <property type="evidence" value="ECO:0007669"/>
    <property type="project" value="TreeGrafter"/>
</dbReference>
<dbReference type="SUPFAM" id="SSF51004">
    <property type="entry name" value="C-terminal (heme d1) domain of cytochrome cd1-nitrite reductase"/>
    <property type="match status" value="1"/>
</dbReference>
<dbReference type="InterPro" id="IPR050282">
    <property type="entry name" value="Cycloisomerase_2"/>
</dbReference>
<dbReference type="Proteomes" id="UP000270678">
    <property type="component" value="Chromosome"/>
</dbReference>
<comment type="similarity">
    <text evidence="1">Belongs to the cycloisomerase 2 family.</text>
</comment>
<dbReference type="InterPro" id="IPR015943">
    <property type="entry name" value="WD40/YVTN_repeat-like_dom_sf"/>
</dbReference>
<dbReference type="PANTHER" id="PTHR30344:SF1">
    <property type="entry name" value="6-PHOSPHOGLUCONOLACTONASE"/>
    <property type="match status" value="1"/>
</dbReference>
<dbReference type="InterPro" id="IPR011048">
    <property type="entry name" value="Haem_d1_sf"/>
</dbReference>
<keyword evidence="3" id="KW-1185">Reference proteome</keyword>
<dbReference type="InterPro" id="IPR019405">
    <property type="entry name" value="Lactonase_7-beta_prop"/>
</dbReference>
<reference evidence="3" key="1">
    <citation type="submission" date="2018-12" db="EMBL/GenBank/DDBJ databases">
        <title>Complete genome sequence of Paenibacillus sp. MBLB1234.</title>
        <authorList>
            <person name="Nam Y.-D."/>
            <person name="Kang J."/>
            <person name="Chung W.-H."/>
            <person name="Park Y.S."/>
        </authorList>
    </citation>
    <scope>NUCLEOTIDE SEQUENCE [LARGE SCALE GENOMIC DNA]</scope>
    <source>
        <strain evidence="3">MBLB1234</strain>
    </source>
</reference>
<dbReference type="PANTHER" id="PTHR30344">
    <property type="entry name" value="6-PHOSPHOGLUCONOLACTONASE-RELATED"/>
    <property type="match status" value="1"/>
</dbReference>
<organism evidence="2 3">
    <name type="scientific">Paenibacillus lutimineralis</name>
    <dbReference type="NCBI Taxonomy" id="2707005"/>
    <lineage>
        <taxon>Bacteria</taxon>
        <taxon>Bacillati</taxon>
        <taxon>Bacillota</taxon>
        <taxon>Bacilli</taxon>
        <taxon>Bacillales</taxon>
        <taxon>Paenibacillaceae</taxon>
        <taxon>Paenibacillus</taxon>
    </lineage>
</organism>
<proteinExistence type="inferred from homology"/>
<dbReference type="Pfam" id="PF10282">
    <property type="entry name" value="Lactonase"/>
    <property type="match status" value="1"/>
</dbReference>
<dbReference type="OrthoDB" id="9790815at2"/>
<evidence type="ECO:0000256" key="1">
    <source>
        <dbReference type="ARBA" id="ARBA00005564"/>
    </source>
</evidence>
<evidence type="ECO:0000313" key="2">
    <source>
        <dbReference type="EMBL" id="AZS13552.1"/>
    </source>
</evidence>
<gene>
    <name evidence="2" type="ORF">EI981_03050</name>
</gene>